<accession>H8MQ76</accession>
<dbReference type="InParanoid" id="H8MQ76"/>
<keyword evidence="2" id="KW-1185">Reference proteome</keyword>
<dbReference type="KEGG" id="ccx:COCOR_06309"/>
<reference evidence="1 2" key="1">
    <citation type="journal article" date="2012" name="J. Bacteriol.">
        <title>Complete Genome Sequence of the Fruiting Myxobacterium Corallococcus coralloides DSM 2259.</title>
        <authorList>
            <person name="Huntley S."/>
            <person name="Zhang Y."/>
            <person name="Treuner-Lange A."/>
            <person name="Kneip S."/>
            <person name="Sensen C.W."/>
            <person name="Sogaard-Andersen L."/>
        </authorList>
    </citation>
    <scope>NUCLEOTIDE SEQUENCE [LARGE SCALE GENOMIC DNA]</scope>
    <source>
        <strain evidence="2">ATCC 25202 / DSM 2259 / NBRC 100086 / M2</strain>
    </source>
</reference>
<dbReference type="STRING" id="1144275.COCOR_06309"/>
<name>H8MQ76_CORCM</name>
<evidence type="ECO:0008006" key="3">
    <source>
        <dbReference type="Google" id="ProtNLM"/>
    </source>
</evidence>
<proteinExistence type="predicted"/>
<dbReference type="EMBL" id="CP003389">
    <property type="protein sequence ID" value="AFE06857.1"/>
    <property type="molecule type" value="Genomic_DNA"/>
</dbReference>
<gene>
    <name evidence="1" type="ordered locus">COCOR_06309</name>
</gene>
<evidence type="ECO:0000313" key="2">
    <source>
        <dbReference type="Proteomes" id="UP000007587"/>
    </source>
</evidence>
<dbReference type="Proteomes" id="UP000007587">
    <property type="component" value="Chromosome"/>
</dbReference>
<dbReference type="OrthoDB" id="9933172at2"/>
<organism evidence="1 2">
    <name type="scientific">Corallococcus coralloides (strain ATCC 25202 / DSM 2259 / NBRC 100086 / M2)</name>
    <name type="common">Myxococcus coralloides</name>
    <dbReference type="NCBI Taxonomy" id="1144275"/>
    <lineage>
        <taxon>Bacteria</taxon>
        <taxon>Pseudomonadati</taxon>
        <taxon>Myxococcota</taxon>
        <taxon>Myxococcia</taxon>
        <taxon>Myxococcales</taxon>
        <taxon>Cystobacterineae</taxon>
        <taxon>Myxococcaceae</taxon>
        <taxon>Corallococcus</taxon>
    </lineage>
</organism>
<dbReference type="HOGENOM" id="CLU_1084678_0_0_7"/>
<dbReference type="AlphaFoldDB" id="H8MQ76"/>
<dbReference type="RefSeq" id="WP_014399097.1">
    <property type="nucleotide sequence ID" value="NC_017030.1"/>
</dbReference>
<sequence>MTTIASVVVGGKVSRSPNAQDSRMTFAAQIAAYCRGRGAKIVLLPAGYLFSADAEETPRTSAKALAKVFSGLCLIAGIDSADAEKLESSKAQNGKRLDKWTRNESLPFWVFASDSSGKVLTLFRQRSTTSSNGKAAGQPSPAEQQHRTVKLAGLQCYLLACGELFNPFLRPLLEQEQGFALIAHLGHKGLGRTFPKSFPALANATGAWVINAQHTWSGECWAAEPGKKARRIPGDVIHETTHSSGEWARVAFWDVP</sequence>
<reference evidence="2" key="2">
    <citation type="submission" date="2012-03" db="EMBL/GenBank/DDBJ databases">
        <title>Genome sequence of the fruiting myxobacterium Corallococcus coralloides DSM 2259.</title>
        <authorList>
            <person name="Huntley S."/>
            <person name="Zhang Y."/>
            <person name="Treuner-Lange A."/>
            <person name="Sensen C.W."/>
            <person name="Sogaard-Andersen L."/>
        </authorList>
    </citation>
    <scope>NUCLEOTIDE SEQUENCE [LARGE SCALE GENOMIC DNA]</scope>
    <source>
        <strain evidence="2">ATCC 25202 / DSM 2259 / NBRC 100086 / M2</strain>
    </source>
</reference>
<evidence type="ECO:0000313" key="1">
    <source>
        <dbReference type="EMBL" id="AFE06857.1"/>
    </source>
</evidence>
<protein>
    <recommendedName>
        <fullName evidence="3">CN hydrolase domain-containing protein</fullName>
    </recommendedName>
</protein>